<dbReference type="SUPFAM" id="SSF54189">
    <property type="entry name" value="Ribosomal proteins S24e, L23 and L15e"/>
    <property type="match status" value="1"/>
</dbReference>
<evidence type="ECO:0000256" key="2">
    <source>
        <dbReference type="ARBA" id="ARBA00022980"/>
    </source>
</evidence>
<evidence type="ECO:0000256" key="1">
    <source>
        <dbReference type="ARBA" id="ARBA00006700"/>
    </source>
</evidence>
<dbReference type="AlphaFoldDB" id="A0A4D6WZ45"/>
<keyword evidence="2 4" id="KW-0689">Ribosomal protein</keyword>
<organism evidence="4">
    <name type="scientific">Nitophyllum punctatum</name>
    <dbReference type="NCBI Taxonomy" id="158729"/>
    <lineage>
        <taxon>Eukaryota</taxon>
        <taxon>Rhodophyta</taxon>
        <taxon>Florideophyceae</taxon>
        <taxon>Rhodymeniophycidae</taxon>
        <taxon>Ceramiales</taxon>
        <taxon>Delesseriaceae</taxon>
        <taxon>Nitophylloideae</taxon>
        <taxon>Nitophyllum</taxon>
    </lineage>
</organism>
<dbReference type="InterPro" id="IPR012677">
    <property type="entry name" value="Nucleotide-bd_a/b_plait_sf"/>
</dbReference>
<reference evidence="4" key="2">
    <citation type="submission" date="2019-04" db="EMBL/GenBank/DDBJ databases">
        <authorList>
            <person name="Pasella M."/>
        </authorList>
    </citation>
    <scope>NUCLEOTIDE SEQUENCE</scope>
    <source>
        <strain evidence="4">PD2930</strain>
    </source>
</reference>
<protein>
    <submittedName>
        <fullName evidence="4">Ribosomal protein L23</fullName>
    </submittedName>
</protein>
<dbReference type="GO" id="GO:1990904">
    <property type="term" value="C:ribonucleoprotein complex"/>
    <property type="evidence" value="ECO:0007669"/>
    <property type="project" value="UniProtKB-KW"/>
</dbReference>
<dbReference type="GO" id="GO:0003735">
    <property type="term" value="F:structural constituent of ribosome"/>
    <property type="evidence" value="ECO:0007669"/>
    <property type="project" value="InterPro"/>
</dbReference>
<dbReference type="InterPro" id="IPR013025">
    <property type="entry name" value="Ribosomal_uL23-like"/>
</dbReference>
<reference evidence="4" key="1">
    <citation type="journal article" date="2019" name="Mol. Phylogenet. Evol.">
        <title>Morphological evolution and classification of the red algal order Ceramiales inferred using plastid phylogenomics.</title>
        <authorList>
            <person name="Diaz-Tapia P."/>
            <person name="Pasella M.M."/>
            <person name="Verbruggen H."/>
            <person name="Maggs C.A."/>
        </authorList>
    </citation>
    <scope>NUCLEOTIDE SEQUENCE</scope>
    <source>
        <strain evidence="4">PD2930</strain>
    </source>
</reference>
<dbReference type="EMBL" id="MK814699">
    <property type="protein sequence ID" value="QCI07700.1"/>
    <property type="molecule type" value="Genomic_DNA"/>
</dbReference>
<comment type="similarity">
    <text evidence="1">Belongs to the universal ribosomal protein uL23 family.</text>
</comment>
<keyword evidence="3" id="KW-0687">Ribonucleoprotein</keyword>
<dbReference type="InterPro" id="IPR012678">
    <property type="entry name" value="Ribosomal_uL23/eL15/eS24_sf"/>
</dbReference>
<name>A0A4D6WZ45_9FLOR</name>
<evidence type="ECO:0000313" key="4">
    <source>
        <dbReference type="EMBL" id="QCI07700.1"/>
    </source>
</evidence>
<dbReference type="GO" id="GO:0006412">
    <property type="term" value="P:translation"/>
    <property type="evidence" value="ECO:0007669"/>
    <property type="project" value="InterPro"/>
</dbReference>
<dbReference type="Pfam" id="PF00276">
    <property type="entry name" value="Ribosomal_L23"/>
    <property type="match status" value="1"/>
</dbReference>
<dbReference type="NCBIfam" id="NF004363">
    <property type="entry name" value="PRK05738.2-4"/>
    <property type="match status" value="1"/>
</dbReference>
<proteinExistence type="inferred from homology"/>
<dbReference type="Gene3D" id="3.30.70.330">
    <property type="match status" value="1"/>
</dbReference>
<evidence type="ECO:0000256" key="3">
    <source>
        <dbReference type="ARBA" id="ARBA00023274"/>
    </source>
</evidence>
<dbReference type="PANTHER" id="PTHR11620">
    <property type="entry name" value="60S RIBOSOMAL PROTEIN L23A"/>
    <property type="match status" value="1"/>
</dbReference>
<accession>A0A4D6WZ45</accession>
<geneLocation type="plastid" evidence="4"/>
<dbReference type="HAMAP" id="MF_01369_B">
    <property type="entry name" value="Ribosomal_uL23_B"/>
    <property type="match status" value="1"/>
</dbReference>
<keyword evidence="4" id="KW-0934">Plastid</keyword>
<sequence length="102" mass="11963">MNKTNHNNLFFLDLIKYPIITDKTTKSIEDNIYAFAVIKSANKTIIKKAIEYIFDVKIIKINTLNLPTKIKKLGKFKGKKPRYKKVVIKLDNNYKINLFDNQ</sequence>
<dbReference type="GO" id="GO:0005840">
    <property type="term" value="C:ribosome"/>
    <property type="evidence" value="ECO:0007669"/>
    <property type="project" value="UniProtKB-KW"/>
</dbReference>
<gene>
    <name evidence="4" type="primary">rpl23</name>
</gene>